<evidence type="ECO:0000256" key="4">
    <source>
        <dbReference type="ARBA" id="ARBA00024200"/>
    </source>
</evidence>
<evidence type="ECO:0000256" key="2">
    <source>
        <dbReference type="ARBA" id="ARBA00022741"/>
    </source>
</evidence>
<dbReference type="Gene3D" id="3.10.20.30">
    <property type="match status" value="1"/>
</dbReference>
<evidence type="ECO:0000256" key="5">
    <source>
        <dbReference type="ARBA" id="ARBA00024247"/>
    </source>
</evidence>
<comment type="similarity">
    <text evidence="4">Belongs to the MoaD family.</text>
</comment>
<keyword evidence="2" id="KW-0547">Nucleotide-binding</keyword>
<keyword evidence="7" id="KW-1185">Reference proteome</keyword>
<dbReference type="Pfam" id="PF02597">
    <property type="entry name" value="ThiS"/>
    <property type="match status" value="1"/>
</dbReference>
<dbReference type="UniPathway" id="UPA00344"/>
<proteinExistence type="inferred from homology"/>
<keyword evidence="3" id="KW-0501">Molybdenum cofactor biosynthesis</keyword>
<comment type="pathway">
    <text evidence="1">Cofactor biosynthesis; molybdopterin biosynthesis.</text>
</comment>
<evidence type="ECO:0000256" key="3">
    <source>
        <dbReference type="ARBA" id="ARBA00023150"/>
    </source>
</evidence>
<evidence type="ECO:0000313" key="7">
    <source>
        <dbReference type="Proteomes" id="UP000241436"/>
    </source>
</evidence>
<dbReference type="CDD" id="cd00754">
    <property type="entry name" value="Ubl_MoaD"/>
    <property type="match status" value="1"/>
</dbReference>
<comment type="caution">
    <text evidence="6">The sequence shown here is derived from an EMBL/GenBank/DDBJ whole genome shotgun (WGS) entry which is preliminary data.</text>
</comment>
<protein>
    <recommendedName>
        <fullName evidence="5">Molybdopterin synthase sulfur carrier subunit</fullName>
    </recommendedName>
</protein>
<dbReference type="InterPro" id="IPR044672">
    <property type="entry name" value="MOCS2A"/>
</dbReference>
<dbReference type="InterPro" id="IPR003749">
    <property type="entry name" value="ThiS/MoaD-like"/>
</dbReference>
<evidence type="ECO:0000313" key="6">
    <source>
        <dbReference type="EMBL" id="PTL36890.1"/>
    </source>
</evidence>
<name>A0A2T4U0J6_9BACT</name>
<gene>
    <name evidence="6" type="ORF">CLG94_02105</name>
</gene>
<dbReference type="GO" id="GO:1990133">
    <property type="term" value="C:molybdopterin adenylyltransferase complex"/>
    <property type="evidence" value="ECO:0007669"/>
    <property type="project" value="TreeGrafter"/>
</dbReference>
<organism evidence="6 7">
    <name type="scientific">Candidatus Methylomirabilis limnetica</name>
    <dbReference type="NCBI Taxonomy" id="2033718"/>
    <lineage>
        <taxon>Bacteria</taxon>
        <taxon>Candidatus Methylomirabilota</taxon>
        <taxon>Candidatus Methylomirabilia</taxon>
        <taxon>Candidatus Methylomirabilales</taxon>
        <taxon>Candidatus Methylomirabilaceae</taxon>
        <taxon>Candidatus Methylomirabilis</taxon>
    </lineage>
</organism>
<dbReference type="AlphaFoldDB" id="A0A2T4U0J6"/>
<reference evidence="7" key="2">
    <citation type="journal article" date="2018" name="Environ. Microbiol.">
        <title>Bloom of a denitrifying methanotroph, 'Candidatus Methylomirabilis limnetica', in a deep stratified lake.</title>
        <authorList>
            <person name="Graf J.S."/>
            <person name="Mayr M.J."/>
            <person name="Marchant H.K."/>
            <person name="Tienken D."/>
            <person name="Hach P.F."/>
            <person name="Brand A."/>
            <person name="Schubert C.J."/>
            <person name="Kuypers M.M."/>
            <person name="Milucka J."/>
        </authorList>
    </citation>
    <scope>NUCLEOTIDE SEQUENCE [LARGE SCALE GENOMIC DNA]</scope>
    <source>
        <strain evidence="7">Zug</strain>
    </source>
</reference>
<dbReference type="SUPFAM" id="SSF54285">
    <property type="entry name" value="MoaD/ThiS"/>
    <property type="match status" value="1"/>
</dbReference>
<dbReference type="InterPro" id="IPR010038">
    <property type="entry name" value="MoaD_arc-typ"/>
</dbReference>
<dbReference type="GO" id="GO:0000166">
    <property type="term" value="F:nucleotide binding"/>
    <property type="evidence" value="ECO:0007669"/>
    <property type="project" value="UniProtKB-KW"/>
</dbReference>
<reference evidence="6 7" key="1">
    <citation type="submission" date="2017-09" db="EMBL/GenBank/DDBJ databases">
        <title>Bloom of a denitrifying methanotroph, Candidatus Methylomirabilis limnetica, in a deep stratified lake.</title>
        <authorList>
            <person name="Graf J.S."/>
            <person name="Marchant H.K."/>
            <person name="Tienken D."/>
            <person name="Hach P.F."/>
            <person name="Brand A."/>
            <person name="Schubert C.J."/>
            <person name="Kuypers M.M."/>
            <person name="Milucka J."/>
        </authorList>
    </citation>
    <scope>NUCLEOTIDE SEQUENCE [LARGE SCALE GENOMIC DNA]</scope>
    <source>
        <strain evidence="6 7">Zug</strain>
    </source>
</reference>
<dbReference type="NCBIfam" id="TIGR01687">
    <property type="entry name" value="moaD_arch"/>
    <property type="match status" value="1"/>
</dbReference>
<dbReference type="Proteomes" id="UP000241436">
    <property type="component" value="Unassembled WGS sequence"/>
</dbReference>
<dbReference type="PANTHER" id="PTHR33359">
    <property type="entry name" value="MOLYBDOPTERIN SYNTHASE SULFUR CARRIER SUBUNIT"/>
    <property type="match status" value="1"/>
</dbReference>
<evidence type="ECO:0000256" key="1">
    <source>
        <dbReference type="ARBA" id="ARBA00005046"/>
    </source>
</evidence>
<dbReference type="PANTHER" id="PTHR33359:SF1">
    <property type="entry name" value="MOLYBDOPTERIN SYNTHASE SULFUR CARRIER SUBUNIT"/>
    <property type="match status" value="1"/>
</dbReference>
<dbReference type="GO" id="GO:0006777">
    <property type="term" value="P:Mo-molybdopterin cofactor biosynthetic process"/>
    <property type="evidence" value="ECO:0007669"/>
    <property type="project" value="UniProtKB-KW"/>
</dbReference>
<dbReference type="InterPro" id="IPR016155">
    <property type="entry name" value="Mopterin_synth/thiamin_S_b"/>
</dbReference>
<dbReference type="InterPro" id="IPR012675">
    <property type="entry name" value="Beta-grasp_dom_sf"/>
</dbReference>
<dbReference type="FunFam" id="3.10.20.30:FF:000010">
    <property type="entry name" value="Molybdopterin synthase sulfur carrier subunit"/>
    <property type="match status" value="1"/>
</dbReference>
<dbReference type="RefSeq" id="WP_107561249.1">
    <property type="nucleotide sequence ID" value="NZ_NVQC01000010.1"/>
</dbReference>
<accession>A0A2T4U0J6</accession>
<dbReference type="OrthoDB" id="200013at2"/>
<sequence length="84" mass="8953">MKVRVRCFAAVREIVGVGELIVDLPEGAALIQLISQLGSQFPRLQALTGSLLFSVNREYASTDKRLAEGDEVALIPPVSGGTDV</sequence>
<dbReference type="EMBL" id="NVQC01000010">
    <property type="protein sequence ID" value="PTL36890.1"/>
    <property type="molecule type" value="Genomic_DNA"/>
</dbReference>